<reference evidence="3 4" key="1">
    <citation type="journal article" date="2019" name="Int. J. Syst. Evol. Microbiol.">
        <title>The Global Catalogue of Microorganisms (GCM) 10K type strain sequencing project: providing services to taxonomists for standard genome sequencing and annotation.</title>
        <authorList>
            <consortium name="The Broad Institute Genomics Platform"/>
            <consortium name="The Broad Institute Genome Sequencing Center for Infectious Disease"/>
            <person name="Wu L."/>
            <person name="Ma J."/>
        </authorList>
    </citation>
    <scope>NUCLEOTIDE SEQUENCE [LARGE SCALE GENOMIC DNA]</scope>
    <source>
        <strain evidence="3 4">JCM 30072</strain>
    </source>
</reference>
<evidence type="ECO:0000256" key="1">
    <source>
        <dbReference type="SAM" id="MobiDB-lite"/>
    </source>
</evidence>
<keyword evidence="3" id="KW-0238">DNA-binding</keyword>
<keyword evidence="2" id="KW-0812">Transmembrane</keyword>
<gene>
    <name evidence="3" type="ORF">ACFQQG_09625</name>
</gene>
<organism evidence="3 4">
    <name type="scientific">Halovenus salina</name>
    <dbReference type="NCBI Taxonomy" id="1510225"/>
    <lineage>
        <taxon>Archaea</taxon>
        <taxon>Methanobacteriati</taxon>
        <taxon>Methanobacteriota</taxon>
        <taxon>Stenosarchaea group</taxon>
        <taxon>Halobacteria</taxon>
        <taxon>Halobacteriales</taxon>
        <taxon>Haloarculaceae</taxon>
        <taxon>Halovenus</taxon>
    </lineage>
</organism>
<dbReference type="InterPro" id="IPR012340">
    <property type="entry name" value="NA-bd_OB-fold"/>
</dbReference>
<dbReference type="Proteomes" id="UP001596445">
    <property type="component" value="Unassembled WGS sequence"/>
</dbReference>
<evidence type="ECO:0000256" key="2">
    <source>
        <dbReference type="SAM" id="Phobius"/>
    </source>
</evidence>
<dbReference type="RefSeq" id="WP_382185302.1">
    <property type="nucleotide sequence ID" value="NZ_JBHSZI010000001.1"/>
</dbReference>
<keyword evidence="2" id="KW-0472">Membrane</keyword>
<proteinExistence type="predicted"/>
<name>A0ABD5W6M8_9EURY</name>
<dbReference type="InterPro" id="IPR058927">
    <property type="entry name" value="OB_2TM"/>
</dbReference>
<sequence length="145" mass="15729">MRPLRGAYDNNWPHPSGEQLAENPDGWDGQQVLLFGTVTEQTTTGFVMHVEKDDGEIARVVEVRGSNADVETGGVVQVHGTLSDSGTVQTAESVVVVNEGPGDQRYKLGASVAGVLLVVGAFLRYWHIDLRRMRFVAREGGEHDG</sequence>
<keyword evidence="2" id="KW-1133">Transmembrane helix</keyword>
<protein>
    <submittedName>
        <fullName evidence="3">DNA-binding protein</fullName>
    </submittedName>
</protein>
<dbReference type="GO" id="GO:0003677">
    <property type="term" value="F:DNA binding"/>
    <property type="evidence" value="ECO:0007669"/>
    <property type="project" value="UniProtKB-KW"/>
</dbReference>
<dbReference type="Gene3D" id="2.40.50.140">
    <property type="entry name" value="Nucleic acid-binding proteins"/>
    <property type="match status" value="1"/>
</dbReference>
<comment type="caution">
    <text evidence="3">The sequence shown here is derived from an EMBL/GenBank/DDBJ whole genome shotgun (WGS) entry which is preliminary data.</text>
</comment>
<dbReference type="Pfam" id="PF26045">
    <property type="entry name" value="OB_2TM_halo"/>
    <property type="match status" value="1"/>
</dbReference>
<feature type="transmembrane region" description="Helical" evidence="2">
    <location>
        <begin position="108"/>
        <end position="126"/>
    </location>
</feature>
<evidence type="ECO:0000313" key="4">
    <source>
        <dbReference type="Proteomes" id="UP001596445"/>
    </source>
</evidence>
<keyword evidence="4" id="KW-1185">Reference proteome</keyword>
<feature type="region of interest" description="Disordered" evidence="1">
    <location>
        <begin position="1"/>
        <end position="25"/>
    </location>
</feature>
<dbReference type="EMBL" id="JBHSZI010000001">
    <property type="protein sequence ID" value="MFC7058387.1"/>
    <property type="molecule type" value="Genomic_DNA"/>
</dbReference>
<dbReference type="AlphaFoldDB" id="A0ABD5W6M8"/>
<accession>A0ABD5W6M8</accession>
<evidence type="ECO:0000313" key="3">
    <source>
        <dbReference type="EMBL" id="MFC7058387.1"/>
    </source>
</evidence>